<feature type="compositionally biased region" description="Polar residues" evidence="1">
    <location>
        <begin position="779"/>
        <end position="788"/>
    </location>
</feature>
<evidence type="ECO:0000313" key="3">
    <source>
        <dbReference type="Proteomes" id="UP000054560"/>
    </source>
</evidence>
<feature type="region of interest" description="Disordered" evidence="1">
    <location>
        <begin position="48"/>
        <end position="76"/>
    </location>
</feature>
<feature type="compositionally biased region" description="Low complexity" evidence="1">
    <location>
        <begin position="926"/>
        <end position="939"/>
    </location>
</feature>
<feature type="region of interest" description="Disordered" evidence="1">
    <location>
        <begin position="199"/>
        <end position="319"/>
    </location>
</feature>
<feature type="region of interest" description="Disordered" evidence="1">
    <location>
        <begin position="1"/>
        <end position="23"/>
    </location>
</feature>
<feature type="compositionally biased region" description="Polar residues" evidence="1">
    <location>
        <begin position="715"/>
        <end position="735"/>
    </location>
</feature>
<feature type="compositionally biased region" description="Polar residues" evidence="1">
    <location>
        <begin position="798"/>
        <end position="810"/>
    </location>
</feature>
<feature type="compositionally biased region" description="Basic and acidic residues" evidence="1">
    <location>
        <begin position="264"/>
        <end position="275"/>
    </location>
</feature>
<feature type="compositionally biased region" description="Polar residues" evidence="1">
    <location>
        <begin position="248"/>
        <end position="263"/>
    </location>
</feature>
<feature type="region of interest" description="Disordered" evidence="1">
    <location>
        <begin position="562"/>
        <end position="609"/>
    </location>
</feature>
<dbReference type="GeneID" id="25906635"/>
<name>A0A0L0FYC2_9EUKA</name>
<proteinExistence type="predicted"/>
<organism evidence="2 3">
    <name type="scientific">Sphaeroforma arctica JP610</name>
    <dbReference type="NCBI Taxonomy" id="667725"/>
    <lineage>
        <taxon>Eukaryota</taxon>
        <taxon>Ichthyosporea</taxon>
        <taxon>Ichthyophonida</taxon>
        <taxon>Sphaeroforma</taxon>
    </lineage>
</organism>
<feature type="region of interest" description="Disordered" evidence="1">
    <location>
        <begin position="675"/>
        <end position="939"/>
    </location>
</feature>
<feature type="compositionally biased region" description="Basic and acidic residues" evidence="1">
    <location>
        <begin position="48"/>
        <end position="57"/>
    </location>
</feature>
<feature type="compositionally biased region" description="Low complexity" evidence="1">
    <location>
        <begin position="752"/>
        <end position="761"/>
    </location>
</feature>
<feature type="region of interest" description="Disordered" evidence="1">
    <location>
        <begin position="497"/>
        <end position="549"/>
    </location>
</feature>
<feature type="compositionally biased region" description="Basic and acidic residues" evidence="1">
    <location>
        <begin position="581"/>
        <end position="595"/>
    </location>
</feature>
<dbReference type="EMBL" id="KQ242021">
    <property type="protein sequence ID" value="KNC81556.1"/>
    <property type="molecule type" value="Genomic_DNA"/>
</dbReference>
<evidence type="ECO:0000256" key="1">
    <source>
        <dbReference type="SAM" id="MobiDB-lite"/>
    </source>
</evidence>
<feature type="compositionally biased region" description="Basic and acidic residues" evidence="1">
    <location>
        <begin position="675"/>
        <end position="705"/>
    </location>
</feature>
<feature type="compositionally biased region" description="Polar residues" evidence="1">
    <location>
        <begin position="207"/>
        <end position="221"/>
    </location>
</feature>
<feature type="compositionally biased region" description="Polar residues" evidence="1">
    <location>
        <begin position="817"/>
        <end position="832"/>
    </location>
</feature>
<feature type="compositionally biased region" description="Polar residues" evidence="1">
    <location>
        <begin position="840"/>
        <end position="851"/>
    </location>
</feature>
<evidence type="ECO:0000313" key="2">
    <source>
        <dbReference type="EMBL" id="KNC81556.1"/>
    </source>
</evidence>
<feature type="compositionally biased region" description="Polar residues" evidence="1">
    <location>
        <begin position="523"/>
        <end position="533"/>
    </location>
</feature>
<keyword evidence="3" id="KW-1185">Reference proteome</keyword>
<dbReference type="AlphaFoldDB" id="A0A0L0FYC2"/>
<feature type="compositionally biased region" description="Acidic residues" evidence="1">
    <location>
        <begin position="740"/>
        <end position="751"/>
    </location>
</feature>
<sequence>MSGVGNNAITPMPSQTTLNFYGNNSNESFSETMNNDLASAINLNKSKKIEKERERAQKCINRGENGSTNATASTPGSVIRIKKGRKSAGELLRKATAEETLDRYTDSGADENVSTNIEAIYNHRSDNGGVGINSEMDAPLYIHSQGNNSAVNPLQAMGARIKREDKTFIDSSDSEHQEALQSNLLANVSRVNRTPSEIRAQQHNDNAHGSTVRSASGNSLRAKSDYKPAVAVRSPHSGSMPTPAAGTSRASAQIQSRGESANEVNRETPRPEVKPRGINTSNTSDVPTKPKVKPRPNPRPRSCHLEPVNTQTTSEQMHSGKMLKGVSSTGDVHLNGEDVSSLFNTPEATHTPHMEPLGPASDYTEFAGITSSPAVDTPGSGEPRVKSILFSRSVYDEDVMLEREQDKLAPPMAVARGKMNQLAHNSTLTSLAPVTSDQPQGDVMAKLGFARGDSYFRADSPTSVPSASVESFSKLNVEPEVSKIAVEVQHKLDARKQAAAQLGVKTRTARPRGNTPDSKRSSRGYTESDNEQATGGTSTSESKSKKLANRLSMGGIGNVIFNSSKGSVVGGDDMSGSDSSMSKDREKRKVKEKKLASKPTKGLGREAWEERIRNEKRSQEAQREYEMFQRQLSEEKKLLLLAEYKAIREDRVANRYKEKMDKKAEKKMQKQLVIERKQQEKDQERIRKEEHKLAARQMKQLEKQGKGVNGFVRGTSITVPTSSAMGNPQQLQRPRSISDFLDDQGDNEPTQDQDQGQGQDNQLKHRGMQRPGQMRSMHQMHSPSTEYRPNNIVRRDSSPSVQPNIRNVQNMPGMRGNQPQQGSNIIRRSPSGNVVGGTRNPASQNNPQNLQRPIARGSPLQTRQSVQPQQRRPVSGANGPNQRARAHSGGGQTASPMQSQDFRRFTTESSTFRAARPASQMITSHPNQNPNPISNPNQNPYVNSSNLQHNFSRNSNMGMGGTGMGSASYESMPGGDHGQGQYMYDMQNQYVDTHFDDDQQ</sequence>
<accession>A0A0L0FYC2</accession>
<feature type="compositionally biased region" description="Low complexity" evidence="1">
    <location>
        <begin position="863"/>
        <end position="875"/>
    </location>
</feature>
<dbReference type="Proteomes" id="UP000054560">
    <property type="component" value="Unassembled WGS sequence"/>
</dbReference>
<reference evidence="2 3" key="1">
    <citation type="submission" date="2011-02" db="EMBL/GenBank/DDBJ databases">
        <title>The Genome Sequence of Sphaeroforma arctica JP610.</title>
        <authorList>
            <consortium name="The Broad Institute Genome Sequencing Platform"/>
            <person name="Russ C."/>
            <person name="Cuomo C."/>
            <person name="Young S.K."/>
            <person name="Zeng Q."/>
            <person name="Gargeya S."/>
            <person name="Alvarado L."/>
            <person name="Berlin A."/>
            <person name="Chapman S.B."/>
            <person name="Chen Z."/>
            <person name="Freedman E."/>
            <person name="Gellesch M."/>
            <person name="Goldberg J."/>
            <person name="Griggs A."/>
            <person name="Gujja S."/>
            <person name="Heilman E."/>
            <person name="Heiman D."/>
            <person name="Howarth C."/>
            <person name="Mehta T."/>
            <person name="Neiman D."/>
            <person name="Pearson M."/>
            <person name="Roberts A."/>
            <person name="Saif S."/>
            <person name="Shea T."/>
            <person name="Shenoy N."/>
            <person name="Sisk P."/>
            <person name="Stolte C."/>
            <person name="Sykes S."/>
            <person name="White J."/>
            <person name="Yandava C."/>
            <person name="Burger G."/>
            <person name="Gray M.W."/>
            <person name="Holland P.W.H."/>
            <person name="King N."/>
            <person name="Lang F.B.F."/>
            <person name="Roger A.J."/>
            <person name="Ruiz-Trillo I."/>
            <person name="Haas B."/>
            <person name="Nusbaum C."/>
            <person name="Birren B."/>
        </authorList>
    </citation>
    <scope>NUCLEOTIDE SEQUENCE [LARGE SCALE GENOMIC DNA]</scope>
    <source>
        <strain evidence="2 3">JP610</strain>
    </source>
</reference>
<feature type="compositionally biased region" description="Polar residues" evidence="1">
    <location>
        <begin position="64"/>
        <end position="76"/>
    </location>
</feature>
<gene>
    <name evidence="2" type="ORF">SARC_06131</name>
</gene>
<feature type="compositionally biased region" description="Polar residues" evidence="1">
    <location>
        <begin position="308"/>
        <end position="317"/>
    </location>
</feature>
<feature type="compositionally biased region" description="Basic residues" evidence="1">
    <location>
        <begin position="290"/>
        <end position="302"/>
    </location>
</feature>
<feature type="compositionally biased region" description="Low complexity" evidence="1">
    <location>
        <begin position="563"/>
        <end position="580"/>
    </location>
</feature>
<dbReference type="RefSeq" id="XP_014155458.1">
    <property type="nucleotide sequence ID" value="XM_014299983.1"/>
</dbReference>
<protein>
    <submittedName>
        <fullName evidence="2">Uncharacterized protein</fullName>
    </submittedName>
</protein>